<dbReference type="AlphaFoldDB" id="A0AA87LS39"/>
<feature type="domain" description="AbiEi antitoxin N-terminal" evidence="1">
    <location>
        <begin position="6"/>
        <end position="52"/>
    </location>
</feature>
<dbReference type="InterPro" id="IPR025159">
    <property type="entry name" value="AbiEi_N"/>
</dbReference>
<dbReference type="Pfam" id="PF13338">
    <property type="entry name" value="AbiEi_4"/>
    <property type="match status" value="1"/>
</dbReference>
<evidence type="ECO:0000313" key="2">
    <source>
        <dbReference type="EMBL" id="EIM05894.1"/>
    </source>
</evidence>
<evidence type="ECO:0000259" key="1">
    <source>
        <dbReference type="Pfam" id="PF13338"/>
    </source>
</evidence>
<gene>
    <name evidence="2" type="ORF">A1A1_13772</name>
</gene>
<reference evidence="2 3" key="1">
    <citation type="journal article" date="2012" name="J. Bacteriol.">
        <title>Genome Sequence of the Antarctic Psychrophile Bacterium Planococcus antarcticus DSM 14505.</title>
        <authorList>
            <person name="Margolles A."/>
            <person name="Gueimonde M."/>
            <person name="Sanchez B."/>
        </authorList>
    </citation>
    <scope>NUCLEOTIDE SEQUENCE [LARGE SCALE GENOMIC DNA]</scope>
    <source>
        <strain evidence="2 3">DSM 14505</strain>
    </source>
</reference>
<proteinExistence type="predicted"/>
<dbReference type="RefSeq" id="WP_006830714.1">
    <property type="nucleotide sequence ID" value="NZ_AJYB01000046.1"/>
</dbReference>
<evidence type="ECO:0000313" key="3">
    <source>
        <dbReference type="Proteomes" id="UP000004725"/>
    </source>
</evidence>
<name>A0AA87LS39_9BACL</name>
<comment type="caution">
    <text evidence="2">The sequence shown here is derived from an EMBL/GenBank/DDBJ whole genome shotgun (WGS) entry which is preliminary data.</text>
</comment>
<organism evidence="2 3">
    <name type="scientific">Planococcus antarcticus DSM 14505</name>
    <dbReference type="NCBI Taxonomy" id="1185653"/>
    <lineage>
        <taxon>Bacteria</taxon>
        <taxon>Bacillati</taxon>
        <taxon>Bacillota</taxon>
        <taxon>Bacilli</taxon>
        <taxon>Bacillales</taxon>
        <taxon>Caryophanaceae</taxon>
        <taxon>Planococcus</taxon>
    </lineage>
</organism>
<sequence>MSYTTQLLELIDRQDGLVLTRDAETAGIPRYYLTLLAREGIIERVGHGIYLTPDTFEDDLYMLQARSPRLIFSHETALYLHDLTDRDPISYSVTVPIGYHNRLLMNNDLQVYTVKKEWHELGVTESSTVYGRQIRLYNAERTLCDLFRQRNKVDADLLNDSMKRYLTRKEKNIPQLLRYADLFRVSSLIRKYVEILL</sequence>
<dbReference type="Proteomes" id="UP000004725">
    <property type="component" value="Unassembled WGS sequence"/>
</dbReference>
<protein>
    <recommendedName>
        <fullName evidence="1">AbiEi antitoxin N-terminal domain-containing protein</fullName>
    </recommendedName>
</protein>
<dbReference type="EMBL" id="AJYB01000046">
    <property type="protein sequence ID" value="EIM05894.1"/>
    <property type="molecule type" value="Genomic_DNA"/>
</dbReference>
<accession>A0AA87LS39</accession>